<reference evidence="1" key="1">
    <citation type="submission" date="2018-05" db="EMBL/GenBank/DDBJ databases">
        <authorList>
            <person name="Lanie J.A."/>
            <person name="Ng W.-L."/>
            <person name="Kazmierczak K.M."/>
            <person name="Andrzejewski T.M."/>
            <person name="Davidsen T.M."/>
            <person name="Wayne K.J."/>
            <person name="Tettelin H."/>
            <person name="Glass J.I."/>
            <person name="Rusch D."/>
            <person name="Podicherti R."/>
            <person name="Tsui H.-C.T."/>
            <person name="Winkler M.E."/>
        </authorList>
    </citation>
    <scope>NUCLEOTIDE SEQUENCE</scope>
</reference>
<proteinExistence type="predicted"/>
<accession>A0A381TS10</accession>
<dbReference type="AlphaFoldDB" id="A0A381TS10"/>
<organism evidence="1">
    <name type="scientific">marine metagenome</name>
    <dbReference type="NCBI Taxonomy" id="408172"/>
    <lineage>
        <taxon>unclassified sequences</taxon>
        <taxon>metagenomes</taxon>
        <taxon>ecological metagenomes</taxon>
    </lineage>
</organism>
<name>A0A381TS10_9ZZZZ</name>
<evidence type="ECO:0000313" key="1">
    <source>
        <dbReference type="EMBL" id="SVA18810.1"/>
    </source>
</evidence>
<feature type="non-terminal residue" evidence="1">
    <location>
        <position position="1"/>
    </location>
</feature>
<protein>
    <submittedName>
        <fullName evidence="1">Uncharacterized protein</fullName>
    </submittedName>
</protein>
<gene>
    <name evidence="1" type="ORF">METZ01_LOCUS71664</name>
</gene>
<sequence>VEPDYREKFKSVDPSITQHIALEFSSEKMGDELRALVAAKFQDKESNQTVRVKIRNRNRNTDHVNLKKVWKLLQY</sequence>
<dbReference type="EMBL" id="UINC01005063">
    <property type="protein sequence ID" value="SVA18810.1"/>
    <property type="molecule type" value="Genomic_DNA"/>
</dbReference>